<keyword evidence="1" id="KW-1133">Transmembrane helix</keyword>
<accession>A0A520S3E3</accession>
<protein>
    <submittedName>
        <fullName evidence="2">Uncharacterized protein</fullName>
    </submittedName>
</protein>
<comment type="caution">
    <text evidence="2">The sequence shown here is derived from an EMBL/GenBank/DDBJ whole genome shotgun (WGS) entry which is preliminary data.</text>
</comment>
<keyword evidence="1" id="KW-0472">Membrane</keyword>
<proteinExistence type="predicted"/>
<keyword evidence="1" id="KW-0812">Transmembrane</keyword>
<dbReference type="EMBL" id="SHAG01000006">
    <property type="protein sequence ID" value="RZO76983.1"/>
    <property type="molecule type" value="Genomic_DNA"/>
</dbReference>
<gene>
    <name evidence="2" type="ORF">EVA68_02890</name>
</gene>
<evidence type="ECO:0000256" key="1">
    <source>
        <dbReference type="SAM" id="Phobius"/>
    </source>
</evidence>
<organism evidence="2 3">
    <name type="scientific">OM182 bacterium</name>
    <dbReference type="NCBI Taxonomy" id="2510334"/>
    <lineage>
        <taxon>Bacteria</taxon>
        <taxon>Pseudomonadati</taxon>
        <taxon>Pseudomonadota</taxon>
        <taxon>Gammaproteobacteria</taxon>
        <taxon>OMG group</taxon>
        <taxon>OM182 clade</taxon>
    </lineage>
</organism>
<dbReference type="Proteomes" id="UP000316199">
    <property type="component" value="Unassembled WGS sequence"/>
</dbReference>
<evidence type="ECO:0000313" key="2">
    <source>
        <dbReference type="EMBL" id="RZO76983.1"/>
    </source>
</evidence>
<feature type="transmembrane region" description="Helical" evidence="1">
    <location>
        <begin position="161"/>
        <end position="180"/>
    </location>
</feature>
<name>A0A520S3E3_9GAMM</name>
<reference evidence="2 3" key="1">
    <citation type="submission" date="2019-02" db="EMBL/GenBank/DDBJ databases">
        <title>Prokaryotic population dynamics and viral predation in marine succession experiment using metagenomics: the confinement effect.</title>
        <authorList>
            <person name="Haro-Moreno J.M."/>
            <person name="Rodriguez-Valera F."/>
            <person name="Lopez-Perez M."/>
        </authorList>
    </citation>
    <scope>NUCLEOTIDE SEQUENCE [LARGE SCALE GENOMIC DNA]</scope>
    <source>
        <strain evidence="2">MED-G157</strain>
    </source>
</reference>
<dbReference type="AlphaFoldDB" id="A0A520S3E3"/>
<sequence>MERYYLIIWLSVFAQGSVAHGNVVDDNDICQLEVGFLKAHFKIYLPRTHKRQEFCEDLPAAAESLFVMEYEHELLSTMLIDFRIIRDVTGLKSFVREEHILAIEDIEAATVFYKSAVVERDVLSIVHQFDEANWYVGIVKAYRGDDTYTAVFPFEVGFTGIGYWPFFAIAIIFLLSLVWYEKRYRHRRLYLDA</sequence>
<evidence type="ECO:0000313" key="3">
    <source>
        <dbReference type="Proteomes" id="UP000316199"/>
    </source>
</evidence>